<gene>
    <name evidence="1" type="ORF">HGM15179_015341</name>
</gene>
<reference evidence="1" key="1">
    <citation type="submission" date="2019-04" db="EMBL/GenBank/DDBJ databases">
        <title>Genome assembly of Zosterops borbonicus 15179.</title>
        <authorList>
            <person name="Leroy T."/>
            <person name="Anselmetti Y."/>
            <person name="Tilak M.-K."/>
            <person name="Nabholz B."/>
        </authorList>
    </citation>
    <scope>NUCLEOTIDE SEQUENCE</scope>
    <source>
        <strain evidence="1">HGM_15179</strain>
        <tissue evidence="1">Muscle</tissue>
    </source>
</reference>
<dbReference type="EMBL" id="SWJQ01000672">
    <property type="protein sequence ID" value="TRZ11768.1"/>
    <property type="molecule type" value="Genomic_DNA"/>
</dbReference>
<dbReference type="OrthoDB" id="9400358at2759"/>
<dbReference type="Proteomes" id="UP000796761">
    <property type="component" value="Unassembled WGS sequence"/>
</dbReference>
<dbReference type="AlphaFoldDB" id="A0A8K1G524"/>
<evidence type="ECO:0000313" key="1">
    <source>
        <dbReference type="EMBL" id="TRZ11768.1"/>
    </source>
</evidence>
<protein>
    <submittedName>
        <fullName evidence="1">Uncharacterized protein</fullName>
    </submittedName>
</protein>
<sequence length="106" mass="12052">MLHGAGEEWLESCLVKKNLGVFFNVPIDMIQHCAKVAKKANDILACIKIGMASRTWADDIEVLESVQRRAMKLEKGLESKSYQEWLGKLGSFSLEKRRLREDLSTL</sequence>
<proteinExistence type="predicted"/>
<comment type="caution">
    <text evidence="1">The sequence shown here is derived from an EMBL/GenBank/DDBJ whole genome shotgun (WGS) entry which is preliminary data.</text>
</comment>
<evidence type="ECO:0000313" key="2">
    <source>
        <dbReference type="Proteomes" id="UP000796761"/>
    </source>
</evidence>
<accession>A0A8K1G524</accession>
<name>A0A8K1G524_9PASS</name>
<keyword evidence="2" id="KW-1185">Reference proteome</keyword>
<organism evidence="1 2">
    <name type="scientific">Zosterops borbonicus</name>
    <dbReference type="NCBI Taxonomy" id="364589"/>
    <lineage>
        <taxon>Eukaryota</taxon>
        <taxon>Metazoa</taxon>
        <taxon>Chordata</taxon>
        <taxon>Craniata</taxon>
        <taxon>Vertebrata</taxon>
        <taxon>Euteleostomi</taxon>
        <taxon>Archelosauria</taxon>
        <taxon>Archosauria</taxon>
        <taxon>Dinosauria</taxon>
        <taxon>Saurischia</taxon>
        <taxon>Theropoda</taxon>
        <taxon>Coelurosauria</taxon>
        <taxon>Aves</taxon>
        <taxon>Neognathae</taxon>
        <taxon>Neoaves</taxon>
        <taxon>Telluraves</taxon>
        <taxon>Australaves</taxon>
        <taxon>Passeriformes</taxon>
        <taxon>Sylvioidea</taxon>
        <taxon>Zosteropidae</taxon>
        <taxon>Zosterops</taxon>
    </lineage>
</organism>